<evidence type="ECO:0000256" key="1">
    <source>
        <dbReference type="ARBA" id="ARBA00010169"/>
    </source>
</evidence>
<name>A7SSM1_NEMVE</name>
<dbReference type="GO" id="GO:0010038">
    <property type="term" value="P:response to metal ion"/>
    <property type="evidence" value="ECO:0007669"/>
    <property type="project" value="InterPro"/>
</dbReference>
<proteinExistence type="inferred from homology"/>
<dbReference type="EMBL" id="DS469779">
    <property type="protein sequence ID" value="EDO33299.1"/>
    <property type="molecule type" value="Genomic_DNA"/>
</dbReference>
<gene>
    <name evidence="2" type="ORF">NEMVEDRAFT_v1g247162</name>
</gene>
<dbReference type="PANTHER" id="PTHR23419:SF8">
    <property type="entry name" value="FI09726P"/>
    <property type="match status" value="1"/>
</dbReference>
<evidence type="ECO:0000313" key="3">
    <source>
        <dbReference type="Proteomes" id="UP000001593"/>
    </source>
</evidence>
<dbReference type="PANTHER" id="PTHR23419">
    <property type="entry name" value="DIVALENT CATION TOLERANCE CUTA-RELATED"/>
    <property type="match status" value="1"/>
</dbReference>
<accession>A7SSM1</accession>
<dbReference type="SUPFAM" id="SSF54913">
    <property type="entry name" value="GlnB-like"/>
    <property type="match status" value="1"/>
</dbReference>
<dbReference type="OMA" id="VYTTFPD"/>
<dbReference type="InParanoid" id="A7SSM1"/>
<dbReference type="eggNOG" id="KOG3338">
    <property type="taxonomic scope" value="Eukaryota"/>
</dbReference>
<dbReference type="InterPro" id="IPR011322">
    <property type="entry name" value="N-reg_PII-like_a/b"/>
</dbReference>
<dbReference type="InterPro" id="IPR015867">
    <property type="entry name" value="N-reg_PII/ATP_PRibTrfase_C"/>
</dbReference>
<dbReference type="Gene3D" id="3.30.70.120">
    <property type="match status" value="1"/>
</dbReference>
<dbReference type="Proteomes" id="UP000001593">
    <property type="component" value="Unassembled WGS sequence"/>
</dbReference>
<comment type="similarity">
    <text evidence="1">Belongs to the CutA family.</text>
</comment>
<organism evidence="2 3">
    <name type="scientific">Nematostella vectensis</name>
    <name type="common">Starlet sea anemone</name>
    <dbReference type="NCBI Taxonomy" id="45351"/>
    <lineage>
        <taxon>Eukaryota</taxon>
        <taxon>Metazoa</taxon>
        <taxon>Cnidaria</taxon>
        <taxon>Anthozoa</taxon>
        <taxon>Hexacorallia</taxon>
        <taxon>Actiniaria</taxon>
        <taxon>Edwardsiidae</taxon>
        <taxon>Nematostella</taxon>
    </lineage>
</organism>
<dbReference type="PhylomeDB" id="A7SSM1"/>
<reference evidence="2 3" key="1">
    <citation type="journal article" date="2007" name="Science">
        <title>Sea anemone genome reveals ancestral eumetazoan gene repertoire and genomic organization.</title>
        <authorList>
            <person name="Putnam N.H."/>
            <person name="Srivastava M."/>
            <person name="Hellsten U."/>
            <person name="Dirks B."/>
            <person name="Chapman J."/>
            <person name="Salamov A."/>
            <person name="Terry A."/>
            <person name="Shapiro H."/>
            <person name="Lindquist E."/>
            <person name="Kapitonov V.V."/>
            <person name="Jurka J."/>
            <person name="Genikhovich G."/>
            <person name="Grigoriev I.V."/>
            <person name="Lucas S.M."/>
            <person name="Steele R.E."/>
            <person name="Finnerty J.R."/>
            <person name="Technau U."/>
            <person name="Martindale M.Q."/>
            <person name="Rokhsar D.S."/>
        </authorList>
    </citation>
    <scope>NUCLEOTIDE SEQUENCE [LARGE SCALE GENOMIC DNA]</scope>
    <source>
        <strain evidence="3">CH2 X CH6</strain>
    </source>
</reference>
<dbReference type="STRING" id="45351.A7SSM1"/>
<dbReference type="Pfam" id="PF03091">
    <property type="entry name" value="CutA1"/>
    <property type="match status" value="1"/>
</dbReference>
<dbReference type="GO" id="GO:0005507">
    <property type="term" value="F:copper ion binding"/>
    <property type="evidence" value="ECO:0000318"/>
    <property type="project" value="GO_Central"/>
</dbReference>
<keyword evidence="3" id="KW-1185">Reference proteome</keyword>
<protein>
    <recommendedName>
        <fullName evidence="4">Protein CutA homolog</fullName>
    </recommendedName>
</protein>
<dbReference type="OrthoDB" id="2017693at2759"/>
<dbReference type="InterPro" id="IPR004323">
    <property type="entry name" value="Ion_tolerance_CutA"/>
</dbReference>
<evidence type="ECO:0000313" key="2">
    <source>
        <dbReference type="EMBL" id="EDO33299.1"/>
    </source>
</evidence>
<dbReference type="HOGENOM" id="CLU_098807_1_2_1"/>
<dbReference type="AlphaFoldDB" id="A7SSM1"/>
<sequence>MADNSGCGVYSACFITCPNMETAKALARSVVEENIAACVNLIPGITSVYMYEKKFQEDSEVLMMVKTRSSRVPHLVEYIKKNHPYDVPEIISTPIEQGNPAYLSWIGENVPR</sequence>
<evidence type="ECO:0008006" key="4">
    <source>
        <dbReference type="Google" id="ProtNLM"/>
    </source>
</evidence>
<dbReference type="KEGG" id="nve:5504500"/>